<evidence type="ECO:0000313" key="4">
    <source>
        <dbReference type="EMBL" id="QUF06334.1"/>
    </source>
</evidence>
<gene>
    <name evidence="4" type="ORF">KCV87_09900</name>
</gene>
<dbReference type="GO" id="GO:0015074">
    <property type="term" value="P:DNA integration"/>
    <property type="evidence" value="ECO:0007669"/>
    <property type="project" value="InterPro"/>
</dbReference>
<feature type="region of interest" description="Disordered" evidence="2">
    <location>
        <begin position="1"/>
        <end position="29"/>
    </location>
</feature>
<dbReference type="Proteomes" id="UP000677152">
    <property type="component" value="Chromosome"/>
</dbReference>
<feature type="domain" description="Tyr recombinase" evidence="3">
    <location>
        <begin position="1"/>
        <end position="178"/>
    </location>
</feature>
<dbReference type="PANTHER" id="PTHR30349:SF91">
    <property type="entry name" value="INTA PROTEIN"/>
    <property type="match status" value="1"/>
</dbReference>
<evidence type="ECO:0000256" key="1">
    <source>
        <dbReference type="ARBA" id="ARBA00023172"/>
    </source>
</evidence>
<dbReference type="Pfam" id="PF00589">
    <property type="entry name" value="Phage_integrase"/>
    <property type="match status" value="1"/>
</dbReference>
<dbReference type="SUPFAM" id="SSF56349">
    <property type="entry name" value="DNA breaking-rejoining enzymes"/>
    <property type="match status" value="1"/>
</dbReference>
<dbReference type="InterPro" id="IPR002104">
    <property type="entry name" value="Integrase_catalytic"/>
</dbReference>
<name>A0AA45R5Z1_9PSEU</name>
<reference evidence="4" key="1">
    <citation type="submission" date="2021-04" db="EMBL/GenBank/DDBJ databases">
        <title>Genomic sequence of Actinosynnema pretiosum subsp. pretiosum ATCC 31280 (C-14919).</title>
        <authorList>
            <person name="Bai L."/>
            <person name="Wang X."/>
            <person name="Xiao Y."/>
        </authorList>
    </citation>
    <scope>NUCLEOTIDE SEQUENCE</scope>
    <source>
        <strain evidence="4">ATCC 31280</strain>
    </source>
</reference>
<dbReference type="InterPro" id="IPR050090">
    <property type="entry name" value="Tyrosine_recombinase_XerCD"/>
</dbReference>
<organism evidence="4 5">
    <name type="scientific">Actinosynnema pretiosum subsp. pretiosum</name>
    <dbReference type="NCBI Taxonomy" id="103721"/>
    <lineage>
        <taxon>Bacteria</taxon>
        <taxon>Bacillati</taxon>
        <taxon>Actinomycetota</taxon>
        <taxon>Actinomycetes</taxon>
        <taxon>Pseudonocardiales</taxon>
        <taxon>Pseudonocardiaceae</taxon>
        <taxon>Actinosynnema</taxon>
    </lineage>
</organism>
<evidence type="ECO:0000259" key="3">
    <source>
        <dbReference type="PROSITE" id="PS51898"/>
    </source>
</evidence>
<proteinExistence type="predicted"/>
<dbReference type="GO" id="GO:0003677">
    <property type="term" value="F:DNA binding"/>
    <property type="evidence" value="ECO:0007669"/>
    <property type="project" value="InterPro"/>
</dbReference>
<evidence type="ECO:0000313" key="5">
    <source>
        <dbReference type="Proteomes" id="UP000677152"/>
    </source>
</evidence>
<evidence type="ECO:0000256" key="2">
    <source>
        <dbReference type="SAM" id="MobiDB-lite"/>
    </source>
</evidence>
<sequence length="186" mass="21027">MLRQGRVLQGLPEPAHAQRRPGLPEGAADEGLGVLDIGYQLQRVRGQLLHRETKTEASEDTLPMQSIAATAIRLRRPQRLLDRQAADVAGRESGLLFTTRYGTPIEPRNFNRSRDRRCEKAGIPKITVHDGRRSCASLLAELNVHPRVVMRILRHANMRVTMEIYTEVSDDTTRKALQRLSESLDF</sequence>
<dbReference type="GO" id="GO:0006310">
    <property type="term" value="P:DNA recombination"/>
    <property type="evidence" value="ECO:0007669"/>
    <property type="project" value="UniProtKB-KW"/>
</dbReference>
<accession>A0AA45R5Z1</accession>
<dbReference type="AlphaFoldDB" id="A0AA45R5Z1"/>
<dbReference type="PROSITE" id="PS51898">
    <property type="entry name" value="TYR_RECOMBINASE"/>
    <property type="match status" value="1"/>
</dbReference>
<protein>
    <submittedName>
        <fullName evidence="4">Tyrosine-type recombinase/integrase</fullName>
    </submittedName>
</protein>
<dbReference type="Gene3D" id="1.10.443.10">
    <property type="entry name" value="Intergrase catalytic core"/>
    <property type="match status" value="1"/>
</dbReference>
<dbReference type="InterPro" id="IPR011010">
    <property type="entry name" value="DNA_brk_join_enz"/>
</dbReference>
<dbReference type="InterPro" id="IPR013762">
    <property type="entry name" value="Integrase-like_cat_sf"/>
</dbReference>
<dbReference type="EMBL" id="CP073249">
    <property type="protein sequence ID" value="QUF06334.1"/>
    <property type="molecule type" value="Genomic_DNA"/>
</dbReference>
<dbReference type="PANTHER" id="PTHR30349">
    <property type="entry name" value="PHAGE INTEGRASE-RELATED"/>
    <property type="match status" value="1"/>
</dbReference>
<keyword evidence="1" id="KW-0233">DNA recombination</keyword>